<organism evidence="3 4">
    <name type="scientific">Cryptosporidium hominis</name>
    <dbReference type="NCBI Taxonomy" id="237895"/>
    <lineage>
        <taxon>Eukaryota</taxon>
        <taxon>Sar</taxon>
        <taxon>Alveolata</taxon>
        <taxon>Apicomplexa</taxon>
        <taxon>Conoidasida</taxon>
        <taxon>Coccidia</taxon>
        <taxon>Eucoccidiorida</taxon>
        <taxon>Eimeriorina</taxon>
        <taxon>Cryptosporidiidae</taxon>
        <taxon>Cryptosporidium</taxon>
    </lineage>
</organism>
<protein>
    <submittedName>
        <fullName evidence="3">Uncharacterized protein</fullName>
    </submittedName>
</protein>
<proteinExistence type="predicted"/>
<name>A0ABX5B993_CRYHO</name>
<keyword evidence="4" id="KW-1185">Reference proteome</keyword>
<reference evidence="3 4" key="1">
    <citation type="submission" date="2014-11" db="EMBL/GenBank/DDBJ databases">
        <title>Comparative genomic analysis of Cryptosporidium hominis reveals occurrence of genetic recombination in virulent subtypes.</title>
        <authorList>
            <person name="Guo Y."/>
            <person name="Tang K."/>
            <person name="Frace M."/>
            <person name="Li N."/>
            <person name="Roellig D.M."/>
            <person name="Sammons S."/>
            <person name="Knipe K."/>
            <person name="Rowe L."/>
            <person name="Feng Y."/>
            <person name="Xiao L."/>
        </authorList>
    </citation>
    <scope>NUCLEOTIDE SEQUENCE [LARGE SCALE GENOMIC DNA]</scope>
    <source>
        <strain evidence="3">30976</strain>
    </source>
</reference>
<feature type="coiled-coil region" evidence="1">
    <location>
        <begin position="24"/>
        <end position="107"/>
    </location>
</feature>
<keyword evidence="1" id="KW-0175">Coiled coil</keyword>
<feature type="compositionally biased region" description="Acidic residues" evidence="2">
    <location>
        <begin position="385"/>
        <end position="394"/>
    </location>
</feature>
<dbReference type="EMBL" id="JTAI01000022">
    <property type="protein sequence ID" value="PPS93052.1"/>
    <property type="molecule type" value="Genomic_DNA"/>
</dbReference>
<evidence type="ECO:0000313" key="4">
    <source>
        <dbReference type="Proteomes" id="UP001429100"/>
    </source>
</evidence>
<evidence type="ECO:0000256" key="1">
    <source>
        <dbReference type="SAM" id="Coils"/>
    </source>
</evidence>
<comment type="caution">
    <text evidence="3">The sequence shown here is derived from an EMBL/GenBank/DDBJ whole genome shotgun (WGS) entry which is preliminary data.</text>
</comment>
<gene>
    <name evidence="3" type="ORF">GY17_00003153</name>
</gene>
<evidence type="ECO:0000313" key="3">
    <source>
        <dbReference type="EMBL" id="PPS93052.1"/>
    </source>
</evidence>
<feature type="region of interest" description="Disordered" evidence="2">
    <location>
        <begin position="385"/>
        <end position="410"/>
    </location>
</feature>
<evidence type="ECO:0000256" key="2">
    <source>
        <dbReference type="SAM" id="MobiDB-lite"/>
    </source>
</evidence>
<sequence length="520" mass="60747">MEDQIMEYLKSQKVVKERARVEMDNKYKESLEEKNIERKKAEEELGRIIDQIKEKNGELSKMDIMIKDVSKDNDSILKSIESWNEKKNQWRKVIDEQEKKKEQLSDLSSYLSERFKNLNDEYNQILQEKKGLIASKDNLEILIEKSKKEGEEKMRELYKVDKEIKDELEEKVNENNNISAEISKLKENNETNEKKKVSIKEEVVKLENDLILKADEIKLSKEDLSRISDELEKKKLETSKFIQELVENKRCLDEINELNILLESKREKLRQMDAKSESSNNYYNIIELEHINQANNLLEQEILSLNSKIKQDEKVLIDEISKLKESKVVVSAENIEKSLTELEKELAEDKLGKISLIENFDQDETKIDDILNQISKIRQLLNEQENDNNNNEEEISIKKRKGKSKRCKAKNTQSMEHVLIQSLRMIQKIDQFRIGSIDQSSDIKETQKTNNIITTENDNNRIVKPLESPKSGVSGFGRRVMISNRRLLTPRKGLFAPILQSSRHRGSRCGDDDTLFGSDL</sequence>
<accession>A0ABX5B993</accession>
<reference evidence="3 4" key="2">
    <citation type="submission" date="2017-10" db="EMBL/GenBank/DDBJ databases">
        <title>Consistent, comparative and evidence-based genome annotation and re-annotation for the closely-related species, Cryptosporidium parvum, C. hominis and C. tyzzeri.</title>
        <authorList>
            <person name="Baptista R.P."/>
            <person name="Li Y."/>
            <person name="Sateriale A."/>
            <person name="Striepen B."/>
            <person name="Kissinger J.C."/>
        </authorList>
    </citation>
    <scope>NUCLEOTIDE SEQUENCE [LARGE SCALE GENOMIC DNA]</scope>
    <source>
        <strain evidence="3">30976</strain>
    </source>
</reference>
<feature type="compositionally biased region" description="Basic residues" evidence="2">
    <location>
        <begin position="398"/>
        <end position="409"/>
    </location>
</feature>
<dbReference type="Proteomes" id="UP001429100">
    <property type="component" value="Unassembled WGS sequence"/>
</dbReference>